<dbReference type="EMBL" id="CP117411">
    <property type="protein sequence ID" value="WCT73177.1"/>
    <property type="molecule type" value="Genomic_DNA"/>
</dbReference>
<feature type="transmembrane region" description="Helical" evidence="1">
    <location>
        <begin position="132"/>
        <end position="152"/>
    </location>
</feature>
<feature type="transmembrane region" description="Helical" evidence="1">
    <location>
        <begin position="187"/>
        <end position="215"/>
    </location>
</feature>
<feature type="transmembrane region" description="Helical" evidence="1">
    <location>
        <begin position="339"/>
        <end position="360"/>
    </location>
</feature>
<feature type="transmembrane region" description="Helical" evidence="1">
    <location>
        <begin position="78"/>
        <end position="97"/>
    </location>
</feature>
<keyword evidence="1" id="KW-0472">Membrane</keyword>
<dbReference type="Proteomes" id="UP001220395">
    <property type="component" value="Chromosome"/>
</dbReference>
<feature type="transmembrane region" description="Helical" evidence="1">
    <location>
        <begin position="104"/>
        <end position="126"/>
    </location>
</feature>
<organism evidence="2 3">
    <name type="scientific">Sphingomonas naphthae</name>
    <dbReference type="NCBI Taxonomy" id="1813468"/>
    <lineage>
        <taxon>Bacteria</taxon>
        <taxon>Pseudomonadati</taxon>
        <taxon>Pseudomonadota</taxon>
        <taxon>Alphaproteobacteria</taxon>
        <taxon>Sphingomonadales</taxon>
        <taxon>Sphingomonadaceae</taxon>
        <taxon>Sphingomonas</taxon>
    </lineage>
</organism>
<keyword evidence="3" id="KW-1185">Reference proteome</keyword>
<feature type="transmembrane region" description="Helical" evidence="1">
    <location>
        <begin position="286"/>
        <end position="304"/>
    </location>
</feature>
<evidence type="ECO:0000256" key="1">
    <source>
        <dbReference type="SAM" id="Phobius"/>
    </source>
</evidence>
<feature type="transmembrane region" description="Helical" evidence="1">
    <location>
        <begin position="227"/>
        <end position="245"/>
    </location>
</feature>
<proteinExistence type="predicted"/>
<evidence type="ECO:0000313" key="2">
    <source>
        <dbReference type="EMBL" id="WCT73177.1"/>
    </source>
</evidence>
<feature type="transmembrane region" description="Helical" evidence="1">
    <location>
        <begin position="367"/>
        <end position="386"/>
    </location>
</feature>
<protein>
    <submittedName>
        <fullName evidence="2">AcrB/AcrD/AcrF family protein</fullName>
    </submittedName>
</protein>
<feature type="transmembrane region" description="Helical" evidence="1">
    <location>
        <begin position="392"/>
        <end position="410"/>
    </location>
</feature>
<sequence>MLAKFVDETHWRRWFLAIWIGIACWMLWQRWAAIGWFALPDTDDNMRMMQVRGLLNGQGWYDLRQYRLDPPGGANIHWSRLVDLPIAGLILIGRLFVSGPIAEKFAVAVAPLLALGGGLYALMLAARRLAGPWAFLMAAAILVCANTPLAMWMPLRIDHHGWQLAFLMLMVAGIADPKRTRGGATAGIATAASLAIGLELMPYMALGGGLLMLWWALEGEEAPRLKAYAATLAAGSALGYLLFVSNDNRLPVCDALSPVWLSATLAAGAAAYGVASIGIERRSIRIVALLAVGVVLAGGFALAWPDCLGAPERLPPELKQSWFNNVREAKPIYRHGWRVAVPTAALPIIGALGAIVSAWIARASDRLMPWAAVAILSIAATALLFWQTRAGPAAQFLAVPGATALTLLAFRRASASRHMLVRVTVPVAAYLVCSSLVVWWVVSAIPTEKVSKVRKLVNRANRRCPTLPALRPIAMLPRATIMTFIDLSPRLIVATHHNAIAGPYHRNAQAILDVQHTFRATDPEEARGIIRRHGAGLVLICPGMSESTLYAARARDGFYMQLMRGKVPGWLQPVPLPEKSPFRLWRVLR</sequence>
<feature type="transmembrane region" description="Helical" evidence="1">
    <location>
        <begin position="419"/>
        <end position="442"/>
    </location>
</feature>
<name>A0ABY7TIY4_9SPHN</name>
<feature type="transmembrane region" description="Helical" evidence="1">
    <location>
        <begin position="14"/>
        <end position="39"/>
    </location>
</feature>
<reference evidence="2 3" key="1">
    <citation type="submission" date="2023-02" db="EMBL/GenBank/DDBJ databases">
        <title>Genome sequence of Sphingomonas naphthae.</title>
        <authorList>
            <person name="Kim S."/>
            <person name="Heo J."/>
            <person name="Kwon S.-W."/>
        </authorList>
    </citation>
    <scope>NUCLEOTIDE SEQUENCE [LARGE SCALE GENOMIC DNA]</scope>
    <source>
        <strain evidence="2 3">KACC 18716</strain>
    </source>
</reference>
<keyword evidence="1" id="KW-1133">Transmembrane helix</keyword>
<evidence type="ECO:0000313" key="3">
    <source>
        <dbReference type="Proteomes" id="UP001220395"/>
    </source>
</evidence>
<feature type="transmembrane region" description="Helical" evidence="1">
    <location>
        <begin position="257"/>
        <end position="279"/>
    </location>
</feature>
<keyword evidence="1" id="KW-0812">Transmembrane</keyword>
<dbReference type="RefSeq" id="WP_273687208.1">
    <property type="nucleotide sequence ID" value="NZ_CP117411.1"/>
</dbReference>
<accession>A0ABY7TIY4</accession>
<feature type="transmembrane region" description="Helical" evidence="1">
    <location>
        <begin position="159"/>
        <end position="175"/>
    </location>
</feature>
<dbReference type="PROSITE" id="PS51257">
    <property type="entry name" value="PROKAR_LIPOPROTEIN"/>
    <property type="match status" value="1"/>
</dbReference>
<gene>
    <name evidence="2" type="ORF">PQ455_16380</name>
</gene>